<evidence type="ECO:0000313" key="12">
    <source>
        <dbReference type="Proteomes" id="UP000036947"/>
    </source>
</evidence>
<organism evidence="11 12">
    <name type="scientific">Tolypocladium ophioglossoides (strain CBS 100239)</name>
    <name type="common">Snaketongue truffleclub</name>
    <name type="synonym">Elaphocordyceps ophioglossoides</name>
    <dbReference type="NCBI Taxonomy" id="1163406"/>
    <lineage>
        <taxon>Eukaryota</taxon>
        <taxon>Fungi</taxon>
        <taxon>Dikarya</taxon>
        <taxon>Ascomycota</taxon>
        <taxon>Pezizomycotina</taxon>
        <taxon>Sordariomycetes</taxon>
        <taxon>Hypocreomycetidae</taxon>
        <taxon>Hypocreales</taxon>
        <taxon>Ophiocordycipitaceae</taxon>
        <taxon>Tolypocladium</taxon>
    </lineage>
</organism>
<feature type="coiled-coil region" evidence="8">
    <location>
        <begin position="303"/>
        <end position="337"/>
    </location>
</feature>
<dbReference type="Proteomes" id="UP000036947">
    <property type="component" value="Unassembled WGS sequence"/>
</dbReference>
<dbReference type="InterPro" id="IPR006941">
    <property type="entry name" value="RNase_CAF1"/>
</dbReference>
<dbReference type="GO" id="GO:0051276">
    <property type="term" value="P:chromosome organization"/>
    <property type="evidence" value="ECO:0007669"/>
    <property type="project" value="InterPro"/>
</dbReference>
<dbReference type="InterPro" id="IPR012337">
    <property type="entry name" value="RNaseH-like_sf"/>
</dbReference>
<comment type="similarity">
    <text evidence="2">Belongs to the CAF1 family.</text>
</comment>
<feature type="coiled-coil region" evidence="8">
    <location>
        <begin position="229"/>
        <end position="259"/>
    </location>
</feature>
<feature type="region of interest" description="Disordered" evidence="9">
    <location>
        <begin position="1806"/>
        <end position="1830"/>
    </location>
</feature>
<dbReference type="InterPro" id="IPR041741">
    <property type="entry name" value="SMC3_ABC_euk"/>
</dbReference>
<gene>
    <name evidence="11" type="ORF">TOPH_00556</name>
</gene>
<evidence type="ECO:0000256" key="9">
    <source>
        <dbReference type="SAM" id="MobiDB-lite"/>
    </source>
</evidence>
<feature type="region of interest" description="Disordered" evidence="9">
    <location>
        <begin position="387"/>
        <end position="407"/>
    </location>
</feature>
<dbReference type="InterPro" id="IPR003395">
    <property type="entry name" value="RecF/RecN/SMC_N"/>
</dbReference>
<dbReference type="PANTHER" id="PTHR43977">
    <property type="entry name" value="STRUCTURAL MAINTENANCE OF CHROMOSOMES PROTEIN 3"/>
    <property type="match status" value="1"/>
</dbReference>
<keyword evidence="4" id="KW-0498">Mitosis</keyword>
<dbReference type="Gene3D" id="3.30.70.1620">
    <property type="match status" value="1"/>
</dbReference>
<dbReference type="GO" id="GO:0005694">
    <property type="term" value="C:chromosome"/>
    <property type="evidence" value="ECO:0007669"/>
    <property type="project" value="InterPro"/>
</dbReference>
<feature type="domain" description="SMC hinge" evidence="10">
    <location>
        <begin position="565"/>
        <end position="677"/>
    </location>
</feature>
<evidence type="ECO:0000256" key="3">
    <source>
        <dbReference type="ARBA" id="ARBA00022618"/>
    </source>
</evidence>
<dbReference type="GO" id="GO:0051301">
    <property type="term" value="P:cell division"/>
    <property type="evidence" value="ECO:0007669"/>
    <property type="project" value="UniProtKB-KW"/>
</dbReference>
<comment type="caution">
    <text evidence="11">The sequence shown here is derived from an EMBL/GenBank/DDBJ whole genome shotgun (WGS) entry which is preliminary data.</text>
</comment>
<dbReference type="GO" id="GO:0007059">
    <property type="term" value="P:chromosome segregation"/>
    <property type="evidence" value="ECO:0007669"/>
    <property type="project" value="UniProtKB-ARBA"/>
</dbReference>
<dbReference type="InterPro" id="IPR036277">
    <property type="entry name" value="SMC_hinge_sf"/>
</dbReference>
<dbReference type="Gene3D" id="3.40.50.300">
    <property type="entry name" value="P-loop containing nucleotide triphosphate hydrolases"/>
    <property type="match status" value="2"/>
</dbReference>
<dbReference type="GO" id="GO:0016887">
    <property type="term" value="F:ATP hydrolysis activity"/>
    <property type="evidence" value="ECO:0007669"/>
    <property type="project" value="InterPro"/>
</dbReference>
<dbReference type="SMART" id="SM00968">
    <property type="entry name" value="SMC_hinge"/>
    <property type="match status" value="1"/>
</dbReference>
<accession>A0A0L0NL69</accession>
<dbReference type="SUPFAM" id="SSF75553">
    <property type="entry name" value="Smc hinge domain"/>
    <property type="match status" value="1"/>
</dbReference>
<proteinExistence type="inferred from homology"/>
<keyword evidence="7" id="KW-0131">Cell cycle</keyword>
<dbReference type="Gene3D" id="1.20.1060.20">
    <property type="match status" value="1"/>
</dbReference>
<dbReference type="Pfam" id="PF02463">
    <property type="entry name" value="SMC_N"/>
    <property type="match status" value="1"/>
</dbReference>
<feature type="compositionally biased region" description="Basic and acidic residues" evidence="9">
    <location>
        <begin position="1820"/>
        <end position="1830"/>
    </location>
</feature>
<dbReference type="Pfam" id="PF06470">
    <property type="entry name" value="SMC_hinge"/>
    <property type="match status" value="1"/>
</dbReference>
<dbReference type="OrthoDB" id="431497at2759"/>
<dbReference type="EMBL" id="LFRF01000001">
    <property type="protein sequence ID" value="KND94758.1"/>
    <property type="molecule type" value="Genomic_DNA"/>
</dbReference>
<sequence length="1893" mass="215006">RHRRDASHRIHTASVAARPHRQVQTAVPWALGCCAPATARPPTMYIKQIIIQGFKSYKDQTVIEHFSAKTNVIVGRNGSGKSNFFAAMRFVLSDAYTQMSREERQGLLHEGSGSAVMSAYVEIIFDNSDDRFPTGNKEVVLRRTIGLKKDEYSVDRKVVTKADVMNLLEAAGFSRSNPYYIVPQGRVTALTNMKESDRLSLLKEVAGTQVYEARRAESLKIMHETNNKREKIDELLEYIKERLTELEEEKEEVRGFQDKDRERRCLEYAYHHREQMTIQSTLEDIDSARQDGLDTTDSRRTQFLEGEKEIARIDAEIHALQRELELLQIDRRQHEEDRRDCAKTLAKVELKVKNVKEGQSAQEQAREQHDAELESVQADIASKEEELEKILPDYNKKKQQEDDVRRQLDTAEAARARLFAKQSRGSRFKNKVERNAWLNQEINELELTISAQKANKLEADEEVSRVEESISQSEQEVADLRSRLANWSGDRNQLAEQVSQARLTLDKLNDERKLIRREDDKLNSVIMNARQEKDQAERELAHAVDGATARGLATIRRLKQDQDIPGAYGTLADLLDVGDAYRLPVEQTAGASLFHYVVDNSDTATYLADTLYRQHGGRVTFVPLAQLRPRHINLPRSNDAVPLINKITYDPKFDKAFQQVFGKTVLCPNLAVAGQYARSHGVDGITAEGDTTNKRGAMTGGYIDPRKSRLEVVQAANKWREEYETLVAQSRDIRSQIEYKDQEITGAMSEVQKLEQKLRQAEDGFEPLKHELRSKSAHVENERAHLDSAMKRRDAVEKNMTGFMEEVAAHEVEVETDFKKSLTAAEERQLEELSGTTQQLQKQWNDVSNARRKLERTKQLLEVDLRQNLQMKLDQLNSQAFENSASGAATGGLKEAQRELKKAQKTLQAVEASLEETEASMDKLNGRMEQISAEKVQREQVQNEISTRIEKQQKRMEKTLQRKALLTAQAAECAKNIRDLGVLPEEAFDKFETMEAKVITSKLKRVNEALKKYKHVNKKAFEQYNNFTTQQDHLMKRRKELDASQESIEELVEHLDRRKDEAIERTFKQVSKEFATIFGKLVPAGHGRLVIQRRTDRRQDLDESDEEARGSVENYIGVGISVSFNSKHLDEQQRIQQLSGGQKSLCALCLIFALQATESSPMVIFDEVDANLDAQYRTAVAALLESISNEIGTQSICTTFRPEIVHVADKCYGVTFRNKTSSINCHTATDAKNELCSHRTQPEASLLRLSSTDQDLLGIFSATALLHRSFPVVSHGCKPWEIKMDITADNFWEKLPDVLAIITEADYIAIDLEMTGVQVRDSLLTREISVDQVYGRIKAAASTFSAIELGITAIRWIESTYETHTFTIPISTLVPRSTKEDNQLSEFLDRKLTLSSNSLHFLQRHNFDLEKAMTAGVPYLSREEHRLVREQFFQDRNPKRMDLASLDDFDAIFCENLRNAAQRWLRTDPEIGAMLEIPEPRGTNLTKSTVSLVNQIVADEFPQCRCWRPKRGSAMNITLRDVDKDNETQARTSEARKFALAKQVGLSWILEALVGIQGLNEYEELAHVVNTRLSTPDGSEQFAREPTPWQEGGQQHWHDLLQKLQTHRPVLIGHNVVYDLAFLYSMFIGKLPEKVDEFRARIHDLFPRILDTKLLLSQTVDPNTVDSSLEDLYLKLQVQAYPFVGIAAPGWGFSFYSMGIGANMGFAHNAGFDSYMTAVVFLKVSCKRMRLQKRAIASPNNSKLASPSREDVLTADSWYGLVDGQKSAMDKFLEGEDICLPSLEGPFFAPVRNKLRMSTAGILNLEADQGEEPAPTGRRTHPDDGKPEKDAGTVARFCELHDEMQGLVNDIELLRMDARSSGSGVICDRLEETQRRMEKTRDKTRCFLAVAEN</sequence>
<keyword evidence="12" id="KW-1185">Reference proteome</keyword>
<dbReference type="GO" id="GO:0005524">
    <property type="term" value="F:ATP binding"/>
    <property type="evidence" value="ECO:0007669"/>
    <property type="project" value="InterPro"/>
</dbReference>
<evidence type="ECO:0000256" key="8">
    <source>
        <dbReference type="SAM" id="Coils"/>
    </source>
</evidence>
<feature type="coiled-coil region" evidence="8">
    <location>
        <begin position="744"/>
        <end position="799"/>
    </location>
</feature>
<evidence type="ECO:0000259" key="10">
    <source>
        <dbReference type="SMART" id="SM00968"/>
    </source>
</evidence>
<dbReference type="SUPFAM" id="SSF52540">
    <property type="entry name" value="P-loop containing nucleoside triphosphate hydrolases"/>
    <property type="match status" value="1"/>
</dbReference>
<evidence type="ECO:0000256" key="1">
    <source>
        <dbReference type="ARBA" id="ARBA00005917"/>
    </source>
</evidence>
<name>A0A0L0NL69_TOLOC</name>
<dbReference type="InterPro" id="IPR036397">
    <property type="entry name" value="RNaseH_sf"/>
</dbReference>
<evidence type="ECO:0000256" key="5">
    <source>
        <dbReference type="ARBA" id="ARBA00023054"/>
    </source>
</evidence>
<evidence type="ECO:0000313" key="11">
    <source>
        <dbReference type="EMBL" id="KND94758.1"/>
    </source>
</evidence>
<keyword evidence="5 8" id="KW-0175">Coiled coil</keyword>
<evidence type="ECO:0000256" key="6">
    <source>
        <dbReference type="ARBA" id="ARBA00023242"/>
    </source>
</evidence>
<dbReference type="InterPro" id="IPR027417">
    <property type="entry name" value="P-loop_NTPase"/>
</dbReference>
<comment type="similarity">
    <text evidence="1">Belongs to the SMC family. SMC3 subfamily.</text>
</comment>
<feature type="non-terminal residue" evidence="11">
    <location>
        <position position="1"/>
    </location>
</feature>
<evidence type="ECO:0000256" key="7">
    <source>
        <dbReference type="ARBA" id="ARBA00023306"/>
    </source>
</evidence>
<reference evidence="11 12" key="1">
    <citation type="journal article" date="2015" name="BMC Genomics">
        <title>The genome of the truffle-parasite Tolypocladium ophioglossoides and the evolution of antifungal peptaibiotics.</title>
        <authorList>
            <person name="Quandt C.A."/>
            <person name="Bushley K.E."/>
            <person name="Spatafora J.W."/>
        </authorList>
    </citation>
    <scope>NUCLEOTIDE SEQUENCE [LARGE SCALE GENOMIC DNA]</scope>
    <source>
        <strain evidence="11 12">CBS 100239</strain>
    </source>
</reference>
<evidence type="ECO:0000256" key="4">
    <source>
        <dbReference type="ARBA" id="ARBA00022776"/>
    </source>
</evidence>
<keyword evidence="6" id="KW-0539">Nucleus</keyword>
<dbReference type="SUPFAM" id="SSF53098">
    <property type="entry name" value="Ribonuclease H-like"/>
    <property type="match status" value="1"/>
</dbReference>
<dbReference type="Pfam" id="PF04857">
    <property type="entry name" value="CAF1"/>
    <property type="match status" value="1"/>
</dbReference>
<dbReference type="InterPro" id="IPR010935">
    <property type="entry name" value="SMC_hinge"/>
</dbReference>
<feature type="coiled-coil region" evidence="8">
    <location>
        <begin position="1003"/>
        <end position="1065"/>
    </location>
</feature>
<dbReference type="GO" id="GO:0003676">
    <property type="term" value="F:nucleic acid binding"/>
    <property type="evidence" value="ECO:0007669"/>
    <property type="project" value="InterPro"/>
</dbReference>
<evidence type="ECO:0000256" key="2">
    <source>
        <dbReference type="ARBA" id="ARBA00008372"/>
    </source>
</evidence>
<feature type="coiled-coil region" evidence="8">
    <location>
        <begin position="893"/>
        <end position="969"/>
    </location>
</feature>
<dbReference type="STRING" id="1163406.A0A0L0NL69"/>
<dbReference type="FunFam" id="3.40.50.300:FF:000424">
    <property type="entry name" value="Structural maintenance of chromosomes 3"/>
    <property type="match status" value="1"/>
</dbReference>
<dbReference type="CDD" id="cd03272">
    <property type="entry name" value="ABC_SMC3_euk"/>
    <property type="match status" value="1"/>
</dbReference>
<protein>
    <submittedName>
        <fullName evidence="11">Chromosome segregation protein sudA</fullName>
    </submittedName>
</protein>
<dbReference type="Gene3D" id="3.30.420.10">
    <property type="entry name" value="Ribonuclease H-like superfamily/Ribonuclease H"/>
    <property type="match status" value="2"/>
</dbReference>
<keyword evidence="3" id="KW-0132">Cell division</keyword>